<evidence type="ECO:0000256" key="3">
    <source>
        <dbReference type="ARBA" id="ARBA00022490"/>
    </source>
</evidence>
<comment type="caution">
    <text evidence="13">The sequence shown here is derived from an EMBL/GenBank/DDBJ whole genome shotgun (WGS) entry which is preliminary data.</text>
</comment>
<name>A0A2M8Z247_9FIRM</name>
<comment type="function">
    <text evidence="9">May play the central regulatory role in sporulation. It may be an element of the effector pathway responsible for the activation of sporulation genes in response to nutritional stress. Spo0A may act in concert with spo0H (a sigma factor) to control the expression of some genes that are critical to the sporulation process.</text>
</comment>
<keyword evidence="3" id="KW-0963">Cytoplasm</keyword>
<proteinExistence type="predicted"/>
<dbReference type="SUPFAM" id="SSF52172">
    <property type="entry name" value="CheY-like"/>
    <property type="match status" value="1"/>
</dbReference>
<dbReference type="AlphaFoldDB" id="A0A2M8Z247"/>
<dbReference type="OrthoDB" id="9794370at2"/>
<evidence type="ECO:0000256" key="2">
    <source>
        <dbReference type="ARBA" id="ARBA00018672"/>
    </source>
</evidence>
<evidence type="ECO:0000256" key="8">
    <source>
        <dbReference type="ARBA" id="ARBA00023163"/>
    </source>
</evidence>
<keyword evidence="8" id="KW-0804">Transcription</keyword>
<dbReference type="GO" id="GO:0005737">
    <property type="term" value="C:cytoplasm"/>
    <property type="evidence" value="ECO:0007669"/>
    <property type="project" value="UniProtKB-SubCell"/>
</dbReference>
<protein>
    <recommendedName>
        <fullName evidence="2">Stage 0 sporulation protein A homolog</fullName>
    </recommendedName>
</protein>
<sequence length="525" mass="60592">MLKIMIVDDELIVRVGFQSCINWEEYGCEIISTCESARDAITFFEKQVPDVVFTDIMMPEMDGIQLVEYICTHYSRTKVVVLSCINEIEYVKKAIKLGAEDYILKLSITRNTMIELISRLKEVIEKEGEKEGELELAGNASPLNREEDFRLLLSGSPVCPDFERLLDRMGFIFDPHVSYCSGCLLIDHLRTAMDQEDMDSYTRRYGLINIIKEYFGKLPRFELAFVGEGEIMVIFTLKAGEKLKVLLPDILKFLNHTLKTHLNLTLSMGLGSPCDERTQIPFSYQQAKEAAHLRFFDGEASLHENQAEEKAPIVINKDVQRKIQEAVFALDYREVSRLTDEWFEGMAAYRHFGQIEVIRRSVLKAWIFISGNTFQEVDDASEYDDSVFMADFWRAETIWDLKHCFQDELQMILNQLQANKAASPEIMGLLHYLETHVEENISLEEAARHCSLGKSQFCILFKKTTGITFVHYFNKLKMKKAYAMLSSGKIQVQEAADRIGIKDISYFSRLFKKYYHISPSDVKRL</sequence>
<feature type="domain" description="Response regulatory" evidence="12">
    <location>
        <begin position="3"/>
        <end position="120"/>
    </location>
</feature>
<keyword evidence="6" id="KW-0805">Transcription regulation</keyword>
<dbReference type="SUPFAM" id="SSF46689">
    <property type="entry name" value="Homeodomain-like"/>
    <property type="match status" value="2"/>
</dbReference>
<dbReference type="PROSITE" id="PS01124">
    <property type="entry name" value="HTH_ARAC_FAMILY_2"/>
    <property type="match status" value="1"/>
</dbReference>
<dbReference type="Gene3D" id="3.40.50.2300">
    <property type="match status" value="1"/>
</dbReference>
<dbReference type="InterPro" id="IPR041522">
    <property type="entry name" value="CdaR_GGDEF"/>
</dbReference>
<dbReference type="Pfam" id="PF00072">
    <property type="entry name" value="Response_reg"/>
    <property type="match status" value="1"/>
</dbReference>
<evidence type="ECO:0000256" key="10">
    <source>
        <dbReference type="PROSITE-ProRule" id="PRU00169"/>
    </source>
</evidence>
<dbReference type="InterPro" id="IPR051552">
    <property type="entry name" value="HptR"/>
</dbReference>
<dbReference type="PANTHER" id="PTHR42713:SF3">
    <property type="entry name" value="TRANSCRIPTIONAL REGULATORY PROTEIN HPTR"/>
    <property type="match status" value="1"/>
</dbReference>
<evidence type="ECO:0000256" key="7">
    <source>
        <dbReference type="ARBA" id="ARBA00023125"/>
    </source>
</evidence>
<dbReference type="PROSITE" id="PS50110">
    <property type="entry name" value="RESPONSE_REGULATORY"/>
    <property type="match status" value="1"/>
</dbReference>
<keyword evidence="7" id="KW-0238">DNA-binding</keyword>
<dbReference type="EMBL" id="PGET01000001">
    <property type="protein sequence ID" value="PJJ27490.1"/>
    <property type="molecule type" value="Genomic_DNA"/>
</dbReference>
<feature type="domain" description="HTH araC/xylS-type" evidence="11">
    <location>
        <begin position="427"/>
        <end position="525"/>
    </location>
</feature>
<dbReference type="SMART" id="SM00448">
    <property type="entry name" value="REC"/>
    <property type="match status" value="1"/>
</dbReference>
<evidence type="ECO:0000256" key="4">
    <source>
        <dbReference type="ARBA" id="ARBA00022553"/>
    </source>
</evidence>
<organism evidence="13 14">
    <name type="scientific">[Clostridium] celerecrescens 18A</name>
    <dbReference type="NCBI Taxonomy" id="1286362"/>
    <lineage>
        <taxon>Bacteria</taxon>
        <taxon>Bacillati</taxon>
        <taxon>Bacillota</taxon>
        <taxon>Clostridia</taxon>
        <taxon>Lachnospirales</taxon>
        <taxon>Lachnospiraceae</taxon>
        <taxon>Lacrimispora</taxon>
    </lineage>
</organism>
<dbReference type="Pfam" id="PF12833">
    <property type="entry name" value="HTH_18"/>
    <property type="match status" value="1"/>
</dbReference>
<gene>
    <name evidence="13" type="ORF">H171_0959</name>
</gene>
<dbReference type="SMART" id="SM00342">
    <property type="entry name" value="HTH_ARAC"/>
    <property type="match status" value="1"/>
</dbReference>
<comment type="subcellular location">
    <subcellularLocation>
        <location evidence="1">Cytoplasm</location>
    </subcellularLocation>
</comment>
<dbReference type="InterPro" id="IPR018060">
    <property type="entry name" value="HTH_AraC"/>
</dbReference>
<dbReference type="GO" id="GO:0003700">
    <property type="term" value="F:DNA-binding transcription factor activity"/>
    <property type="evidence" value="ECO:0007669"/>
    <property type="project" value="InterPro"/>
</dbReference>
<keyword evidence="5" id="KW-0902">Two-component regulatory system</keyword>
<evidence type="ECO:0000313" key="13">
    <source>
        <dbReference type="EMBL" id="PJJ27490.1"/>
    </source>
</evidence>
<dbReference type="GO" id="GO:0043565">
    <property type="term" value="F:sequence-specific DNA binding"/>
    <property type="evidence" value="ECO:0007669"/>
    <property type="project" value="InterPro"/>
</dbReference>
<dbReference type="InterPro" id="IPR011006">
    <property type="entry name" value="CheY-like_superfamily"/>
</dbReference>
<dbReference type="InterPro" id="IPR009057">
    <property type="entry name" value="Homeodomain-like_sf"/>
</dbReference>
<dbReference type="CDD" id="cd17536">
    <property type="entry name" value="REC_YesN-like"/>
    <property type="match status" value="1"/>
</dbReference>
<evidence type="ECO:0000256" key="9">
    <source>
        <dbReference type="ARBA" id="ARBA00024867"/>
    </source>
</evidence>
<accession>A0A2M8Z247</accession>
<dbReference type="GO" id="GO:0000160">
    <property type="term" value="P:phosphorelay signal transduction system"/>
    <property type="evidence" value="ECO:0007669"/>
    <property type="project" value="UniProtKB-KW"/>
</dbReference>
<evidence type="ECO:0000259" key="11">
    <source>
        <dbReference type="PROSITE" id="PS01124"/>
    </source>
</evidence>
<evidence type="ECO:0000259" key="12">
    <source>
        <dbReference type="PROSITE" id="PS50110"/>
    </source>
</evidence>
<evidence type="ECO:0000256" key="5">
    <source>
        <dbReference type="ARBA" id="ARBA00023012"/>
    </source>
</evidence>
<dbReference type="Pfam" id="PF17853">
    <property type="entry name" value="GGDEF_2"/>
    <property type="match status" value="1"/>
</dbReference>
<keyword evidence="4 10" id="KW-0597">Phosphoprotein</keyword>
<dbReference type="InterPro" id="IPR001789">
    <property type="entry name" value="Sig_transdc_resp-reg_receiver"/>
</dbReference>
<reference evidence="13 14" key="1">
    <citation type="submission" date="2017-11" db="EMBL/GenBank/DDBJ databases">
        <title>Understudied soil microbes with underappreciated capabilities: Untangling the Clostridium saccharolyticum group.</title>
        <authorList>
            <person name="Leschine S."/>
        </authorList>
    </citation>
    <scope>NUCLEOTIDE SEQUENCE [LARGE SCALE GENOMIC DNA]</scope>
    <source>
        <strain evidence="13 14">18A</strain>
    </source>
</reference>
<feature type="modified residue" description="4-aspartylphosphate" evidence="10">
    <location>
        <position position="55"/>
    </location>
</feature>
<dbReference type="Proteomes" id="UP000231092">
    <property type="component" value="Unassembled WGS sequence"/>
</dbReference>
<dbReference type="RefSeq" id="WP_100304122.1">
    <property type="nucleotide sequence ID" value="NZ_PGET01000001.1"/>
</dbReference>
<evidence type="ECO:0000313" key="14">
    <source>
        <dbReference type="Proteomes" id="UP000231092"/>
    </source>
</evidence>
<evidence type="ECO:0000256" key="1">
    <source>
        <dbReference type="ARBA" id="ARBA00004496"/>
    </source>
</evidence>
<dbReference type="Gene3D" id="1.10.10.60">
    <property type="entry name" value="Homeodomain-like"/>
    <property type="match status" value="2"/>
</dbReference>
<dbReference type="PANTHER" id="PTHR42713">
    <property type="entry name" value="HISTIDINE KINASE-RELATED"/>
    <property type="match status" value="1"/>
</dbReference>
<evidence type="ECO:0000256" key="6">
    <source>
        <dbReference type="ARBA" id="ARBA00023015"/>
    </source>
</evidence>